<dbReference type="PANTHER" id="PTHR32063">
    <property type="match status" value="1"/>
</dbReference>
<evidence type="ECO:0000313" key="4">
    <source>
        <dbReference type="Proteomes" id="UP000531216"/>
    </source>
</evidence>
<evidence type="ECO:0000256" key="2">
    <source>
        <dbReference type="SAM" id="Phobius"/>
    </source>
</evidence>
<dbReference type="AlphaFoldDB" id="A0A7W6FV93"/>
<dbReference type="RefSeq" id="WP_090965363.1">
    <property type="nucleotide sequence ID" value="NZ_FOOA01000018.1"/>
</dbReference>
<protein>
    <submittedName>
        <fullName evidence="3">Multidrug efflux pump subunit AcrB</fullName>
    </submittedName>
</protein>
<dbReference type="Gene3D" id="3.30.70.1440">
    <property type="entry name" value="Multidrug efflux transporter AcrB pore domain"/>
    <property type="match status" value="1"/>
</dbReference>
<feature type="transmembrane region" description="Helical" evidence="2">
    <location>
        <begin position="522"/>
        <end position="542"/>
    </location>
</feature>
<accession>A0A7W6FV93</accession>
<dbReference type="Proteomes" id="UP000531216">
    <property type="component" value="Unassembled WGS sequence"/>
</dbReference>
<keyword evidence="2" id="KW-1133">Transmembrane helix</keyword>
<dbReference type="SUPFAM" id="SSF82693">
    <property type="entry name" value="Multidrug efflux transporter AcrB pore domain, PN1, PN2, PC1 and PC2 subdomains"/>
    <property type="match status" value="3"/>
</dbReference>
<sequence>MKGFNLSEWALQHRSLAWYFMIVFAVAGALSYLNLGREEDPNFTIKTMIIQANWPGASLEDTVNQVTERIEKKLEELPQIDYTKSLTSPGSTTVYLYLLDTTQAEDVPQQWVRARNLIRDIQPEMPSGVQGPFFNDDFGDVYGNIYALTADGVSPRQLRDYAEAARAKILGVPNVGKVNLIGAQDEVIYLEFSVREIASLGLSQQTIIDALAAQNAVVPSGTIDADGERITVRVNGQFASEDSLRNVNLWINDRFFRLSDVARIVRTYEDPPQALFRYKGEPALGLAIGMKAGANLLEFGEALSTEMRAVEAELPIGVGLHLVSDQPHVVEEAVGGFTTALAEAIVIVLAVSFVSLGLRAGFIVTLAIPLTLAITFMVMEYAGISLQRISLGALIIALGLLVDDAMIAIEMMVARLEVGDDLHKAATYIYTSTAFPMLTGTLVTVASFMPVGLNSSAAGEFTFTLFVVIAVSLIVSWIVAVFFMPVLGVTFMPKSMKKHSEKRGWLGRVFAGLLRFCVRFKWLTILVTVALFAGSIFGMGFVQQQFFPTSDRPEVIVDWTASQNTSIHETRAQMDRFEANLRDDPDVTYWSSYVGQGAVRFVLSFDVQPSSPNYGQIVIMTPDVEARDRVIAKLRDIGEREFVGTDVFVHTMDLGPPVGRPIQYRVSGPDLEAVRERAQEVAGIVSGNPNMGRVTMDWNEPARVVKVNVLQDKARQLGISSQDIASALGNVVGGTTATQIRDAIYLVNVVSRASDEERNSIETLRNLQLNTQDGRVIPLAAVATFDYEMEQPFIWRRDRVPTITVKATVISDVQPATIDQELAPQIEALRAKLPASYSIAVGGAVEESAKGQGPIAGVLPLMLLTMTTILMFQLQSFQRLFMVVAVAPLGLIGVVAALVPSGAPLGFVAILGVLALIGILIRNSVILIVQIEDHIREGWGRWDAVLDATEHRMRPILLTAAAASLALIPISREIFWGPMAFAMMGGIIVGTVLTLLFLPALYVAWFRIKPSETGHPDGHGETSKDRSPGAEGGHAAPAPG</sequence>
<gene>
    <name evidence="3" type="ORF">GGR05_003199</name>
</gene>
<feature type="transmembrane region" description="Helical" evidence="2">
    <location>
        <begin position="905"/>
        <end position="929"/>
    </location>
</feature>
<evidence type="ECO:0000313" key="3">
    <source>
        <dbReference type="EMBL" id="MBB3937034.1"/>
    </source>
</evidence>
<comment type="caution">
    <text evidence="3">The sequence shown here is derived from an EMBL/GenBank/DDBJ whole genome shotgun (WGS) entry which is preliminary data.</text>
</comment>
<dbReference type="InterPro" id="IPR027463">
    <property type="entry name" value="AcrB_DN_DC_subdom"/>
</dbReference>
<keyword evidence="4" id="KW-1185">Reference proteome</keyword>
<feature type="region of interest" description="Disordered" evidence="1">
    <location>
        <begin position="1012"/>
        <end position="1040"/>
    </location>
</feature>
<feature type="transmembrane region" description="Helical" evidence="2">
    <location>
        <begin position="956"/>
        <end position="975"/>
    </location>
</feature>
<keyword evidence="2" id="KW-0812">Transmembrane</keyword>
<feature type="transmembrane region" description="Helical" evidence="2">
    <location>
        <begin position="981"/>
        <end position="1005"/>
    </location>
</feature>
<dbReference type="PANTHER" id="PTHR32063:SF64">
    <property type="entry name" value="ACRB_ACRD_ACRF FAMILY PROTEIN"/>
    <property type="match status" value="1"/>
</dbReference>
<keyword evidence="2" id="KW-0472">Membrane</keyword>
<feature type="transmembrane region" description="Helical" evidence="2">
    <location>
        <begin position="425"/>
        <end position="449"/>
    </location>
</feature>
<feature type="compositionally biased region" description="Basic and acidic residues" evidence="1">
    <location>
        <begin position="1012"/>
        <end position="1028"/>
    </location>
</feature>
<dbReference type="EMBL" id="JACIDO010000006">
    <property type="protein sequence ID" value="MBB3937034.1"/>
    <property type="molecule type" value="Genomic_DNA"/>
</dbReference>
<dbReference type="OrthoDB" id="9798415at2"/>
<dbReference type="SUPFAM" id="SSF82714">
    <property type="entry name" value="Multidrug efflux transporter AcrB TolC docking domain, DN and DC subdomains"/>
    <property type="match status" value="2"/>
</dbReference>
<reference evidence="3 4" key="1">
    <citation type="submission" date="2020-08" db="EMBL/GenBank/DDBJ databases">
        <title>Genomic Encyclopedia of Type Strains, Phase IV (KMG-IV): sequencing the most valuable type-strain genomes for metagenomic binning, comparative biology and taxonomic classification.</title>
        <authorList>
            <person name="Goeker M."/>
        </authorList>
    </citation>
    <scope>NUCLEOTIDE SEQUENCE [LARGE SCALE GENOMIC DNA]</scope>
    <source>
        <strain evidence="3 4">DSM 25024</strain>
    </source>
</reference>
<dbReference type="Gene3D" id="3.30.70.1320">
    <property type="entry name" value="Multidrug efflux transporter AcrB pore domain like"/>
    <property type="match status" value="1"/>
</dbReference>
<evidence type="ECO:0000256" key="1">
    <source>
        <dbReference type="SAM" id="MobiDB-lite"/>
    </source>
</evidence>
<proteinExistence type="predicted"/>
<dbReference type="PRINTS" id="PR00702">
    <property type="entry name" value="ACRIFLAVINRP"/>
</dbReference>
<name>A0A7W6FV93_9HYPH</name>
<dbReference type="InterPro" id="IPR001036">
    <property type="entry name" value="Acrflvin-R"/>
</dbReference>
<feature type="transmembrane region" description="Helical" evidence="2">
    <location>
        <begin position="16"/>
        <end position="35"/>
    </location>
</feature>
<dbReference type="SUPFAM" id="SSF82866">
    <property type="entry name" value="Multidrug efflux transporter AcrB transmembrane domain"/>
    <property type="match status" value="2"/>
</dbReference>
<dbReference type="Gene3D" id="3.30.70.1430">
    <property type="entry name" value="Multidrug efflux transporter AcrB pore domain"/>
    <property type="match status" value="2"/>
</dbReference>
<feature type="transmembrane region" description="Helical" evidence="2">
    <location>
        <begin position="361"/>
        <end position="379"/>
    </location>
</feature>
<dbReference type="Gene3D" id="3.30.2090.10">
    <property type="entry name" value="Multidrug efflux transporter AcrB TolC docking domain, DN and DC subdomains"/>
    <property type="match status" value="2"/>
</dbReference>
<dbReference type="Gene3D" id="1.20.1640.10">
    <property type="entry name" value="Multidrug efflux transporter AcrB transmembrane domain"/>
    <property type="match status" value="2"/>
</dbReference>
<organism evidence="3 4">
    <name type="scientific">Aureimonas phyllosphaerae</name>
    <dbReference type="NCBI Taxonomy" id="1166078"/>
    <lineage>
        <taxon>Bacteria</taxon>
        <taxon>Pseudomonadati</taxon>
        <taxon>Pseudomonadota</taxon>
        <taxon>Alphaproteobacteria</taxon>
        <taxon>Hyphomicrobiales</taxon>
        <taxon>Aurantimonadaceae</taxon>
        <taxon>Aureimonas</taxon>
    </lineage>
</organism>
<feature type="transmembrane region" description="Helical" evidence="2">
    <location>
        <begin position="461"/>
        <end position="492"/>
    </location>
</feature>
<feature type="transmembrane region" description="Helical" evidence="2">
    <location>
        <begin position="391"/>
        <end position="413"/>
    </location>
</feature>
<feature type="transmembrane region" description="Helical" evidence="2">
    <location>
        <begin position="880"/>
        <end position="899"/>
    </location>
</feature>
<dbReference type="Pfam" id="PF00873">
    <property type="entry name" value="ACR_tran"/>
    <property type="match status" value="1"/>
</dbReference>
<feature type="transmembrane region" description="Helical" evidence="2">
    <location>
        <begin position="333"/>
        <end position="354"/>
    </location>
</feature>
<dbReference type="GO" id="GO:0005886">
    <property type="term" value="C:plasma membrane"/>
    <property type="evidence" value="ECO:0007669"/>
    <property type="project" value="TreeGrafter"/>
</dbReference>
<dbReference type="GO" id="GO:0042910">
    <property type="term" value="F:xenobiotic transmembrane transporter activity"/>
    <property type="evidence" value="ECO:0007669"/>
    <property type="project" value="TreeGrafter"/>
</dbReference>